<dbReference type="PANTHER" id="PTHR13803:SF39">
    <property type="entry name" value="SECRETORY 24AB, ISOFORM A"/>
    <property type="match status" value="1"/>
</dbReference>
<feature type="compositionally biased region" description="Basic and acidic residues" evidence="10">
    <location>
        <begin position="89"/>
        <end position="115"/>
    </location>
</feature>
<dbReference type="InterPro" id="IPR036174">
    <property type="entry name" value="Znf_Sec23_Sec24_sf"/>
</dbReference>
<feature type="compositionally biased region" description="Polar residues" evidence="10">
    <location>
        <begin position="454"/>
        <end position="465"/>
    </location>
</feature>
<dbReference type="Pfam" id="PF04811">
    <property type="entry name" value="Sec23_trunk"/>
    <property type="match status" value="1"/>
</dbReference>
<dbReference type="InterPro" id="IPR012990">
    <property type="entry name" value="Beta-sandwich_Sec23_24"/>
</dbReference>
<feature type="compositionally biased region" description="Low complexity" evidence="10">
    <location>
        <begin position="76"/>
        <end position="88"/>
    </location>
</feature>
<keyword evidence="9" id="KW-0472">Membrane</keyword>
<organism evidence="15 16">
    <name type="scientific">Marchantia polymorpha subsp. ruderalis</name>
    <dbReference type="NCBI Taxonomy" id="1480154"/>
    <lineage>
        <taxon>Eukaryota</taxon>
        <taxon>Viridiplantae</taxon>
        <taxon>Streptophyta</taxon>
        <taxon>Embryophyta</taxon>
        <taxon>Marchantiophyta</taxon>
        <taxon>Marchantiopsida</taxon>
        <taxon>Marchantiidae</taxon>
        <taxon>Marchantiales</taxon>
        <taxon>Marchantiaceae</taxon>
        <taxon>Marchantia</taxon>
    </lineage>
</organism>
<feature type="compositionally biased region" description="Pro residues" evidence="10">
    <location>
        <begin position="237"/>
        <end position="248"/>
    </location>
</feature>
<dbReference type="Gene3D" id="3.40.20.10">
    <property type="entry name" value="Severin"/>
    <property type="match status" value="1"/>
</dbReference>
<dbReference type="Gene3D" id="1.20.120.730">
    <property type="entry name" value="Sec23/Sec24 helical domain"/>
    <property type="match status" value="1"/>
</dbReference>
<dbReference type="CDD" id="cd01479">
    <property type="entry name" value="Sec24-like"/>
    <property type="match status" value="1"/>
</dbReference>
<dbReference type="InterPro" id="IPR036175">
    <property type="entry name" value="Sec23/24_helical_dom_sf"/>
</dbReference>
<dbReference type="SUPFAM" id="SSF82754">
    <property type="entry name" value="C-terminal, gelsolin-like domain of Sec23/24"/>
    <property type="match status" value="1"/>
</dbReference>
<feature type="domain" description="Sec23/Sec24 helical" evidence="13">
    <location>
        <begin position="998"/>
        <end position="1101"/>
    </location>
</feature>
<evidence type="ECO:0000256" key="6">
    <source>
        <dbReference type="ARBA" id="ARBA00022892"/>
    </source>
</evidence>
<feature type="compositionally biased region" description="Basic and acidic residues" evidence="10">
    <location>
        <begin position="39"/>
        <end position="50"/>
    </location>
</feature>
<feature type="compositionally biased region" description="Pro residues" evidence="10">
    <location>
        <begin position="261"/>
        <end position="294"/>
    </location>
</feature>
<evidence type="ECO:0000256" key="1">
    <source>
        <dbReference type="ARBA" id="ARBA00004394"/>
    </source>
</evidence>
<keyword evidence="16" id="KW-1185">Reference proteome</keyword>
<feature type="domain" description="Sec23/Sec24 beta-sandwich" evidence="14">
    <location>
        <begin position="903"/>
        <end position="987"/>
    </location>
</feature>
<feature type="compositionally biased region" description="Low complexity" evidence="10">
    <location>
        <begin position="249"/>
        <end position="260"/>
    </location>
</feature>
<evidence type="ECO:0000256" key="9">
    <source>
        <dbReference type="ARBA" id="ARBA00023136"/>
    </source>
</evidence>
<dbReference type="InterPro" id="IPR029006">
    <property type="entry name" value="ADF-H/Gelsolin-like_dom_sf"/>
</dbReference>
<evidence type="ECO:0000256" key="2">
    <source>
        <dbReference type="ARBA" id="ARBA00004586"/>
    </source>
</evidence>
<dbReference type="InterPro" id="IPR006900">
    <property type="entry name" value="Sec23/24_helical_dom"/>
</dbReference>
<feature type="region of interest" description="Disordered" evidence="10">
    <location>
        <begin position="1"/>
        <end position="173"/>
    </location>
</feature>
<feature type="compositionally biased region" description="Pro residues" evidence="10">
    <location>
        <begin position="306"/>
        <end position="334"/>
    </location>
</feature>
<evidence type="ECO:0000259" key="12">
    <source>
        <dbReference type="Pfam" id="PF04811"/>
    </source>
</evidence>
<feature type="compositionally biased region" description="Basic and acidic residues" evidence="10">
    <location>
        <begin position="63"/>
        <end position="72"/>
    </location>
</feature>
<dbReference type="FunFam" id="3.40.50.410:FF:000020">
    <property type="entry name" value="protein transport protein Sec24D isoform X1"/>
    <property type="match status" value="1"/>
</dbReference>
<name>A0A176VPJ4_MARPO</name>
<dbReference type="PANTHER" id="PTHR13803">
    <property type="entry name" value="SEC24-RELATED PROTEIN"/>
    <property type="match status" value="1"/>
</dbReference>
<dbReference type="InterPro" id="IPR041742">
    <property type="entry name" value="Sec24-like_trunk_dom"/>
</dbReference>
<comment type="subcellular location">
    <subcellularLocation>
        <location evidence="2">Endoplasmic reticulum membrane</location>
    </subcellularLocation>
    <subcellularLocation>
        <location evidence="1">Golgi apparatus membrane</location>
    </subcellularLocation>
</comment>
<keyword evidence="8" id="KW-0333">Golgi apparatus</keyword>
<comment type="similarity">
    <text evidence="3">Belongs to the SEC23/SEC24 family. SEC24 subfamily.</text>
</comment>
<dbReference type="InterPro" id="IPR006895">
    <property type="entry name" value="Znf_Sec23_Sec24"/>
</dbReference>
<feature type="domain" description="Zinc finger Sec23/Sec24-type" evidence="11">
    <location>
        <begin position="586"/>
        <end position="624"/>
    </location>
</feature>
<feature type="compositionally biased region" description="Basic and acidic residues" evidence="10">
    <location>
        <begin position="127"/>
        <end position="169"/>
    </location>
</feature>
<evidence type="ECO:0000256" key="5">
    <source>
        <dbReference type="ARBA" id="ARBA00022824"/>
    </source>
</evidence>
<evidence type="ECO:0000259" key="13">
    <source>
        <dbReference type="Pfam" id="PF04815"/>
    </source>
</evidence>
<dbReference type="SUPFAM" id="SSF53300">
    <property type="entry name" value="vWA-like"/>
    <property type="match status" value="1"/>
</dbReference>
<keyword evidence="7" id="KW-0653">Protein transport</keyword>
<keyword evidence="5" id="KW-0256">Endoplasmic reticulum</keyword>
<dbReference type="GO" id="GO:0070971">
    <property type="term" value="C:endoplasmic reticulum exit site"/>
    <property type="evidence" value="ECO:0007669"/>
    <property type="project" value="TreeGrafter"/>
</dbReference>
<reference evidence="15" key="1">
    <citation type="submission" date="2016-03" db="EMBL/GenBank/DDBJ databases">
        <title>Mechanisms controlling the formation of the plant cell surface in tip-growing cells are functionally conserved among land plants.</title>
        <authorList>
            <person name="Honkanen S."/>
            <person name="Jones V.A."/>
            <person name="Morieri G."/>
            <person name="Champion C."/>
            <person name="Hetherington A.J."/>
            <person name="Kelly S."/>
            <person name="Saint-Marcoux D."/>
            <person name="Proust H."/>
            <person name="Prescott H."/>
            <person name="Dolan L."/>
        </authorList>
    </citation>
    <scope>NUCLEOTIDE SEQUENCE [LARGE SCALE GENOMIC DNA]</scope>
    <source>
        <tissue evidence="15">Whole gametophyte</tissue>
    </source>
</reference>
<evidence type="ECO:0000313" key="15">
    <source>
        <dbReference type="EMBL" id="OAE22232.1"/>
    </source>
</evidence>
<dbReference type="InterPro" id="IPR036180">
    <property type="entry name" value="Gelsolin-like_dom_sf"/>
</dbReference>
<evidence type="ECO:0000313" key="16">
    <source>
        <dbReference type="Proteomes" id="UP000077202"/>
    </source>
</evidence>
<sequence length="1258" mass="136897">MWFKASFVGKSGLTDSDRDRREIVGLGGRRCRRNSAGAHRKEANAVERSETGQGSGAGQGSTLERERGERAAETGSVRASSGSSSSSSRRSEPTEEIRDAESEKSEKCEREREGDREEEEGVFRFGIRRERARERGIYRCMHRRVDPSIDRKEQRSQRSGGGKEREIPELGRNVCIVEEELQGRKVWSIGARKVGEVDFQGQPPPKPGGPGAPGYSPFNQPPTSQNQPLAPPGSQRPVPPWQQPPPGLAQPFRPAGNFANPPGPPMGGPPAAAPGATPPVAGPGGARPPGPPGAFIPGQSVNAVSGPPPPSFARQPSGPPPPGGFRPSGPPPPTIGALMSAGQGPPQGSGLAPPPTGVQPPPMGNTFAQAASPGKIPGYPSQVPLGPPPSSGPFSNNLSNPVPPQFPGHSGPPPTFSTPAPARPPYNAPPQMLSAQYGPPQPGPQFGAPPNSFYGASSPNSTPTQAPDGKLGNYGPPPTAGYGYDPTTRGLPEEFQSLSMVPLPGSMDAGVDPGLLPRPLNDMEPVPSSWAANCHPRYLRLTCNSMPNSHSLVSRWHLPLGAVVHPLAEAPPGEEVPVVNFGATSIVRCRRCRTYINAYVTFTDGGRRWRCNVCVLLNEVPVEYFCPLDANGKRKDADERPELSQGSIEFVAPTEYMVRPPMPPVYFFLIDVSASAIRTGMLQIACETIKASLDKLPGYPRTQIGFITFDSTLHFYNLKSSLTQPQMMVVAELDDPFLPMPDDLLVNLSESRAVVEALLDSLPSMFQNNLNIESALGPALKAAFMVMSQLGGKLLVFQSTLPSLGAGRLKLRGDDPRLYGTDKEFTLRVTEEQFYKQMAADFSKYQIGVNIYAFADKYTDLASLGTLPKYTGGQIIHYPGFQPDFHGQKFSYELGRDLSRETAWEAVMRIRCGKGIRFSTFHGHFMLRSSDLLALPAVDCDKAFAMQLTLEDTLLTSQTVYFQVAVLYTSSSGERRIRVHTMAAPVTADLGEMYRSADVGAIASLMSRLAIEKSLSSKLEDSRQAGQARLVKSLREYKTLFAVQHRTSGRLIYPESLKLLPLYVLAINKSLALRGGFNEVQADERSAAAFEMMIMPVSRLLKYLYPSLYRIEDYLYQTAKSKADPVELPAALPLTAERLDPRGAYLYNDGLRFVLWVGKVLSLDFVGLLYGSEAAQASDSSKAFVAEHDNDLSRRFIAVLNKLREKNTALHQDCLLVRQGEQPRESILLLQNLVEDRTVQPFGYVDWMIQIYRSVQQT</sequence>
<dbReference type="Pfam" id="PF04810">
    <property type="entry name" value="zf-Sec23_Sec24"/>
    <property type="match status" value="1"/>
</dbReference>
<feature type="compositionally biased region" description="Pro residues" evidence="10">
    <location>
        <begin position="401"/>
        <end position="428"/>
    </location>
</feature>
<dbReference type="InterPro" id="IPR050550">
    <property type="entry name" value="SEC23_SEC24_subfamily"/>
</dbReference>
<dbReference type="Pfam" id="PF08033">
    <property type="entry name" value="Sec23_BS"/>
    <property type="match status" value="1"/>
</dbReference>
<keyword evidence="6" id="KW-0931">ER-Golgi transport</keyword>
<protein>
    <submittedName>
        <fullName evidence="15">Uncharacterized protein</fullName>
    </submittedName>
</protein>
<dbReference type="SUPFAM" id="SSF82919">
    <property type="entry name" value="Zn-finger domain of Sec23/24"/>
    <property type="match status" value="1"/>
</dbReference>
<dbReference type="GO" id="GO:0006886">
    <property type="term" value="P:intracellular protein transport"/>
    <property type="evidence" value="ECO:0007669"/>
    <property type="project" value="InterPro"/>
</dbReference>
<evidence type="ECO:0000256" key="3">
    <source>
        <dbReference type="ARBA" id="ARBA00008334"/>
    </source>
</evidence>
<comment type="caution">
    <text evidence="15">The sequence shown here is derived from an EMBL/GenBank/DDBJ whole genome shotgun (WGS) entry which is preliminary data.</text>
</comment>
<dbReference type="GO" id="GO:0000139">
    <property type="term" value="C:Golgi membrane"/>
    <property type="evidence" value="ECO:0007669"/>
    <property type="project" value="UniProtKB-SubCell"/>
</dbReference>
<accession>A0A176VPJ4</accession>
<dbReference type="Proteomes" id="UP000077202">
    <property type="component" value="Unassembled WGS sequence"/>
</dbReference>
<evidence type="ECO:0000256" key="10">
    <source>
        <dbReference type="SAM" id="MobiDB-lite"/>
    </source>
</evidence>
<feature type="domain" description="Sec23/Sec24 trunk" evidence="12">
    <location>
        <begin position="661"/>
        <end position="897"/>
    </location>
</feature>
<dbReference type="EMBL" id="LVLJ01003247">
    <property type="protein sequence ID" value="OAE22232.1"/>
    <property type="molecule type" value="Genomic_DNA"/>
</dbReference>
<keyword evidence="4" id="KW-0813">Transport</keyword>
<evidence type="ECO:0000256" key="7">
    <source>
        <dbReference type="ARBA" id="ARBA00022927"/>
    </source>
</evidence>
<evidence type="ECO:0000259" key="14">
    <source>
        <dbReference type="Pfam" id="PF08033"/>
    </source>
</evidence>
<dbReference type="InterPro" id="IPR036465">
    <property type="entry name" value="vWFA_dom_sf"/>
</dbReference>
<gene>
    <name evidence="15" type="ORF">AXG93_412s1210</name>
</gene>
<evidence type="ECO:0000259" key="11">
    <source>
        <dbReference type="Pfam" id="PF04810"/>
    </source>
</evidence>
<dbReference type="Gene3D" id="2.30.30.380">
    <property type="entry name" value="Zn-finger domain of Sec23/24"/>
    <property type="match status" value="1"/>
</dbReference>
<dbReference type="GO" id="GO:0090110">
    <property type="term" value="P:COPII-coated vesicle cargo loading"/>
    <property type="evidence" value="ECO:0007669"/>
    <property type="project" value="TreeGrafter"/>
</dbReference>
<dbReference type="Gene3D" id="3.40.50.410">
    <property type="entry name" value="von Willebrand factor, type A domain"/>
    <property type="match status" value="1"/>
</dbReference>
<evidence type="ECO:0000256" key="4">
    <source>
        <dbReference type="ARBA" id="ARBA00022448"/>
    </source>
</evidence>
<dbReference type="Pfam" id="PF04815">
    <property type="entry name" value="Sec23_helical"/>
    <property type="match status" value="1"/>
</dbReference>
<dbReference type="GO" id="GO:0008270">
    <property type="term" value="F:zinc ion binding"/>
    <property type="evidence" value="ECO:0007669"/>
    <property type="project" value="InterPro"/>
</dbReference>
<dbReference type="AlphaFoldDB" id="A0A176VPJ4"/>
<dbReference type="GO" id="GO:0005789">
    <property type="term" value="C:endoplasmic reticulum membrane"/>
    <property type="evidence" value="ECO:0007669"/>
    <property type="project" value="UniProtKB-SubCell"/>
</dbReference>
<dbReference type="SUPFAM" id="SSF81811">
    <property type="entry name" value="Helical domain of Sec23/24"/>
    <property type="match status" value="1"/>
</dbReference>
<evidence type="ECO:0000256" key="8">
    <source>
        <dbReference type="ARBA" id="ARBA00023034"/>
    </source>
</evidence>
<dbReference type="GO" id="GO:0000149">
    <property type="term" value="F:SNARE binding"/>
    <property type="evidence" value="ECO:0007669"/>
    <property type="project" value="TreeGrafter"/>
</dbReference>
<proteinExistence type="inferred from homology"/>
<dbReference type="SUPFAM" id="SSF81995">
    <property type="entry name" value="beta-sandwich domain of Sec23/24"/>
    <property type="match status" value="1"/>
</dbReference>
<feature type="region of interest" description="Disordered" evidence="10">
    <location>
        <begin position="195"/>
        <end position="482"/>
    </location>
</feature>
<dbReference type="InterPro" id="IPR006896">
    <property type="entry name" value="Sec23/24_trunk_dom"/>
</dbReference>
<dbReference type="Gene3D" id="2.60.40.1670">
    <property type="entry name" value="beta-sandwich domain of Sec23/24"/>
    <property type="match status" value="1"/>
</dbReference>
<dbReference type="GO" id="GO:0030127">
    <property type="term" value="C:COPII vesicle coat"/>
    <property type="evidence" value="ECO:0007669"/>
    <property type="project" value="InterPro"/>
</dbReference>
<feature type="compositionally biased region" description="Pro residues" evidence="10">
    <location>
        <begin position="352"/>
        <end position="363"/>
    </location>
</feature>